<sequence length="412" mass="45955">MMLELASWFADLERASGTTDVIEQATKAANDVFALHPEEILRFLEESWAYGSQSLPGFQLPPALLYGQAPGFESGLHKRLSAVNGTIYGTLPTWNFAPPDDSGTGARWDHLIYAYLIENTRLLPIFFRVVTEFLHGERLEVPSPTTQQWLRTTEALFMRELPSRSIGAITSSVRPDLEATRRNAYYRLFGVDLNHGANNGAPYSYVRAQAANTGLIRTFEDFLREVWTASENYRNTSGINSKDDAAIATHARDMQDMLTTRRRFGNLAREEFVIVTMLSWFDLTLESNNSVVVDLKATAASPEERLRKIGERVGLAPHAQSESFFRLAPRMSPLFRHIEEGVYNSISAVSALYANPTSGPPNQLRRDMLDIINQWSIATGRDMKAKRTTPTPRTAPVNGRALLAVGNGSAAR</sequence>
<evidence type="ECO:0000313" key="1">
    <source>
        <dbReference type="EMBL" id="GAS88153.1"/>
    </source>
</evidence>
<name>A0A100VY79_9MYCO</name>
<accession>A0A100VY79</accession>
<reference evidence="2" key="1">
    <citation type="journal article" date="2016" name="Genome Announc.">
        <title>Draft Genome Sequences of Five Rapidly Growing Mycobacterium Species, M. thermoresistibile, M. fortuitum subsp. acetamidolyticum, M. canariasense, M. brisbanense, and M. novocastrense.</title>
        <authorList>
            <person name="Katahira K."/>
            <person name="Ogura Y."/>
            <person name="Gotoh Y."/>
            <person name="Hayashi T."/>
        </authorList>
    </citation>
    <scope>NUCLEOTIDE SEQUENCE [LARGE SCALE GENOMIC DNA]</scope>
    <source>
        <strain evidence="2">JCM15654</strain>
    </source>
</reference>
<gene>
    <name evidence="1" type="ORF">RMCB_2249</name>
</gene>
<keyword evidence="2" id="KW-1185">Reference proteome</keyword>
<reference evidence="2" key="2">
    <citation type="submission" date="2016-02" db="EMBL/GenBank/DDBJ databases">
        <title>Draft genome sequence of five rapidly growing Mycobacterium species.</title>
        <authorList>
            <person name="Katahira K."/>
            <person name="Gotou Y."/>
            <person name="Iida K."/>
            <person name="Ogura Y."/>
            <person name="Hayashi T."/>
        </authorList>
    </citation>
    <scope>NUCLEOTIDE SEQUENCE [LARGE SCALE GENOMIC DNA]</scope>
    <source>
        <strain evidence="2">JCM15654</strain>
    </source>
</reference>
<protein>
    <submittedName>
        <fullName evidence="1">Uncharacterized protein</fullName>
    </submittedName>
</protein>
<evidence type="ECO:0000313" key="2">
    <source>
        <dbReference type="Proteomes" id="UP000069620"/>
    </source>
</evidence>
<dbReference type="Proteomes" id="UP000069620">
    <property type="component" value="Unassembled WGS sequence"/>
</dbReference>
<dbReference type="EMBL" id="BCSX01000021">
    <property type="protein sequence ID" value="GAS88153.1"/>
    <property type="molecule type" value="Genomic_DNA"/>
</dbReference>
<organism evidence="1 2">
    <name type="scientific">Mycolicibacterium brisbanense</name>
    <dbReference type="NCBI Taxonomy" id="146020"/>
    <lineage>
        <taxon>Bacteria</taxon>
        <taxon>Bacillati</taxon>
        <taxon>Actinomycetota</taxon>
        <taxon>Actinomycetes</taxon>
        <taxon>Mycobacteriales</taxon>
        <taxon>Mycobacteriaceae</taxon>
        <taxon>Mycolicibacterium</taxon>
    </lineage>
</organism>
<dbReference type="STRING" id="146020.RMCB_2249"/>
<dbReference type="RefSeq" id="WP_029370264.1">
    <property type="nucleotide sequence ID" value="NZ_BCSX01000021.1"/>
</dbReference>
<dbReference type="OrthoDB" id="620680at2"/>
<dbReference type="AlphaFoldDB" id="A0A100VY79"/>
<comment type="caution">
    <text evidence="1">The sequence shown here is derived from an EMBL/GenBank/DDBJ whole genome shotgun (WGS) entry which is preliminary data.</text>
</comment>
<proteinExistence type="predicted"/>